<protein>
    <recommendedName>
        <fullName evidence="2">protein-serine/threonine phosphatase</fullName>
        <ecNumber evidence="2">3.1.3.16</ecNumber>
    </recommendedName>
</protein>
<dbReference type="InterPro" id="IPR001357">
    <property type="entry name" value="BRCT_dom"/>
</dbReference>
<dbReference type="Gene3D" id="1.10.287.10">
    <property type="entry name" value="S15/NS1, RNA-binding"/>
    <property type="match status" value="1"/>
</dbReference>
<dbReference type="SMART" id="SM00292">
    <property type="entry name" value="BRCT"/>
    <property type="match status" value="1"/>
</dbReference>
<comment type="subcellular location">
    <subcellularLocation>
        <location evidence="1">Nucleus</location>
    </subcellularLocation>
</comment>
<evidence type="ECO:0000256" key="2">
    <source>
        <dbReference type="ARBA" id="ARBA00013081"/>
    </source>
</evidence>
<dbReference type="SUPFAM" id="SSF56784">
    <property type="entry name" value="HAD-like"/>
    <property type="match status" value="1"/>
</dbReference>
<dbReference type="InterPro" id="IPR039189">
    <property type="entry name" value="Fcp1"/>
</dbReference>
<dbReference type="CDD" id="cd17729">
    <property type="entry name" value="BRCT_CTDP1"/>
    <property type="match status" value="1"/>
</dbReference>
<dbReference type="InterPro" id="IPR036412">
    <property type="entry name" value="HAD-like_sf"/>
</dbReference>
<evidence type="ECO:0000256" key="7">
    <source>
        <dbReference type="SAM" id="MobiDB-lite"/>
    </source>
</evidence>
<proteinExistence type="predicted"/>
<dbReference type="EC" id="3.1.3.16" evidence="2"/>
<dbReference type="AlphaFoldDB" id="A0A024G358"/>
<evidence type="ECO:0000256" key="6">
    <source>
        <dbReference type="ARBA" id="ARBA00048336"/>
    </source>
</evidence>
<dbReference type="OrthoDB" id="10249888at2759"/>
<sequence length="715" mass="80078">MRSSDDRVENRDHLRTIAIECYRELVHSLNWTVKDGEHVEPGQEIATLGVTERGTFSKIVAPNHGTLRYDRSSDTTSSSGTSNVPIAYIEFCIHPLMSGRTCMMCLAIVSDEELVTGTQGSVNIVSQGHVLRLNSAEAKKFDSHTMECQLNAKKLSLVLDLDHTLLHAVEVTNLLVKPPTASDEIHYFHLPGMKTIQYVVKLRPGLHQFLKSLSEQYDLCIYTHGTRTYAEAIAGIIDPNDTFFRHRIVARTDTPDIDHKSLKLLFPSCDDSMILILDDRLDVWKVSVAAALTTMLRPCDQQENEGNVILIKPFHYFSCLAEVNNMPGDSTSSSALSPDKESASEHTKMDIDLEYILKILQVRIHQAFYQDPELVRTVEVQMSGRGSNVKQILAQEQRKILQGCSIVFSGVFPVVDSRGPETHSLWRLAADMGAVPSLEMDDFPLTHLVIHPMRLGTQKHVKARETPHVHIVTPDWLVRSARIWHRAPEADFLAEKIVTKCSTEPGPSVDPAEPVESIPPSEKEDALGIDRDKPIRGILRTGASTQSEEAKEAVRFDPNTKEPKNSSKKFIEKYQRARTRKQFTNSANSTLAPKSKGTVANGETFDFLSKISTMRARDRKGIRASVPKAVHAQRRSTTQPKDVDETFAKLIEAEESEQALEEERQQSTLDIKAQLAARRRNAKRHKQEHHDPMAESSGSGSDLDSLEQDIFGSFE</sequence>
<feature type="region of interest" description="Disordered" evidence="7">
    <location>
        <begin position="618"/>
        <end position="715"/>
    </location>
</feature>
<evidence type="ECO:0000313" key="10">
    <source>
        <dbReference type="EMBL" id="CCI40749.1"/>
    </source>
</evidence>
<dbReference type="PANTHER" id="PTHR23081">
    <property type="entry name" value="RNA POLYMERASE II CTD PHOSPHATASE"/>
    <property type="match status" value="1"/>
</dbReference>
<gene>
    <name evidence="10" type="ORF">BN9_015330</name>
</gene>
<comment type="caution">
    <text evidence="10">The sequence shown here is derived from an EMBL/GenBank/DDBJ whole genome shotgun (WGS) entry which is preliminary data.</text>
</comment>
<dbReference type="InterPro" id="IPR036420">
    <property type="entry name" value="BRCT_dom_sf"/>
</dbReference>
<evidence type="ECO:0000256" key="1">
    <source>
        <dbReference type="ARBA" id="ARBA00004123"/>
    </source>
</evidence>
<feature type="region of interest" description="Disordered" evidence="7">
    <location>
        <begin position="543"/>
        <end position="567"/>
    </location>
</feature>
<dbReference type="InterPro" id="IPR023214">
    <property type="entry name" value="HAD_sf"/>
</dbReference>
<feature type="compositionally biased region" description="Basic residues" evidence="7">
    <location>
        <begin position="677"/>
        <end position="687"/>
    </location>
</feature>
<feature type="compositionally biased region" description="Basic and acidic residues" evidence="7">
    <location>
        <begin position="548"/>
        <end position="567"/>
    </location>
</feature>
<feature type="domain" description="BRCT" evidence="8">
    <location>
        <begin position="396"/>
        <end position="494"/>
    </location>
</feature>
<evidence type="ECO:0000313" key="11">
    <source>
        <dbReference type="Proteomes" id="UP000053237"/>
    </source>
</evidence>
<dbReference type="GO" id="GO:0008420">
    <property type="term" value="F:RNA polymerase II CTD heptapeptide repeat phosphatase activity"/>
    <property type="evidence" value="ECO:0007669"/>
    <property type="project" value="InterPro"/>
</dbReference>
<name>A0A024G358_9STRA</name>
<dbReference type="PROSITE" id="PS50969">
    <property type="entry name" value="FCP1"/>
    <property type="match status" value="1"/>
</dbReference>
<keyword evidence="11" id="KW-1185">Reference proteome</keyword>
<dbReference type="Gene3D" id="3.40.50.10190">
    <property type="entry name" value="BRCT domain"/>
    <property type="match status" value="1"/>
</dbReference>
<keyword evidence="3" id="KW-0378">Hydrolase</keyword>
<evidence type="ECO:0000256" key="3">
    <source>
        <dbReference type="ARBA" id="ARBA00022801"/>
    </source>
</evidence>
<feature type="region of interest" description="Disordered" evidence="7">
    <location>
        <begin position="503"/>
        <end position="527"/>
    </location>
</feature>
<dbReference type="SMART" id="SM00577">
    <property type="entry name" value="CPDc"/>
    <property type="match status" value="1"/>
</dbReference>
<keyword evidence="4" id="KW-0539">Nucleus</keyword>
<evidence type="ECO:0000259" key="9">
    <source>
        <dbReference type="PROSITE" id="PS50969"/>
    </source>
</evidence>
<feature type="domain" description="FCP1 homology" evidence="9">
    <location>
        <begin position="150"/>
        <end position="320"/>
    </location>
</feature>
<dbReference type="EMBL" id="CAIX01000011">
    <property type="protein sequence ID" value="CCI40749.1"/>
    <property type="molecule type" value="Genomic_DNA"/>
</dbReference>
<dbReference type="PANTHER" id="PTHR23081:SF36">
    <property type="entry name" value="RNA POLYMERASE II SUBUNIT A C-TERMINAL DOMAIN PHOSPHATASE"/>
    <property type="match status" value="1"/>
</dbReference>
<dbReference type="InterPro" id="IPR004274">
    <property type="entry name" value="FCP1_dom"/>
</dbReference>
<organism evidence="10 11">
    <name type="scientific">Albugo candida</name>
    <dbReference type="NCBI Taxonomy" id="65357"/>
    <lineage>
        <taxon>Eukaryota</taxon>
        <taxon>Sar</taxon>
        <taxon>Stramenopiles</taxon>
        <taxon>Oomycota</taxon>
        <taxon>Peronosporomycetes</taxon>
        <taxon>Albuginales</taxon>
        <taxon>Albuginaceae</taxon>
        <taxon>Albugo</taxon>
    </lineage>
</organism>
<dbReference type="PROSITE" id="PS50172">
    <property type="entry name" value="BRCT"/>
    <property type="match status" value="1"/>
</dbReference>
<dbReference type="GO" id="GO:0005634">
    <property type="term" value="C:nucleus"/>
    <property type="evidence" value="ECO:0007669"/>
    <property type="project" value="UniProtKB-SubCell"/>
</dbReference>
<dbReference type="CDD" id="cd07521">
    <property type="entry name" value="HAD_FCP1-like"/>
    <property type="match status" value="1"/>
</dbReference>
<dbReference type="Pfam" id="PF03031">
    <property type="entry name" value="NIF"/>
    <property type="match status" value="1"/>
</dbReference>
<comment type="catalytic activity">
    <reaction evidence="5">
        <text>O-phospho-L-seryl-[protein] + H2O = L-seryl-[protein] + phosphate</text>
        <dbReference type="Rhea" id="RHEA:20629"/>
        <dbReference type="Rhea" id="RHEA-COMP:9863"/>
        <dbReference type="Rhea" id="RHEA-COMP:11604"/>
        <dbReference type="ChEBI" id="CHEBI:15377"/>
        <dbReference type="ChEBI" id="CHEBI:29999"/>
        <dbReference type="ChEBI" id="CHEBI:43474"/>
        <dbReference type="ChEBI" id="CHEBI:83421"/>
        <dbReference type="EC" id="3.1.3.16"/>
    </reaction>
</comment>
<dbReference type="Gene3D" id="3.40.50.1000">
    <property type="entry name" value="HAD superfamily/HAD-like"/>
    <property type="match status" value="1"/>
</dbReference>
<dbReference type="STRING" id="65357.A0A024G358"/>
<reference evidence="10 11" key="1">
    <citation type="submission" date="2012-05" db="EMBL/GenBank/DDBJ databases">
        <title>Recombination and specialization in a pathogen metapopulation.</title>
        <authorList>
            <person name="Gardiner A."/>
            <person name="Kemen E."/>
            <person name="Schultz-Larsen T."/>
            <person name="MacLean D."/>
            <person name="Van Oosterhout C."/>
            <person name="Jones J.D.G."/>
        </authorList>
    </citation>
    <scope>NUCLEOTIDE SEQUENCE [LARGE SCALE GENOMIC DNA]</scope>
    <source>
        <strain evidence="10 11">Ac Nc2</strain>
    </source>
</reference>
<dbReference type="SUPFAM" id="SSF52113">
    <property type="entry name" value="BRCT domain"/>
    <property type="match status" value="1"/>
</dbReference>
<evidence type="ECO:0000259" key="8">
    <source>
        <dbReference type="PROSITE" id="PS50172"/>
    </source>
</evidence>
<comment type="catalytic activity">
    <reaction evidence="6">
        <text>O-phospho-L-threonyl-[protein] + H2O = L-threonyl-[protein] + phosphate</text>
        <dbReference type="Rhea" id="RHEA:47004"/>
        <dbReference type="Rhea" id="RHEA-COMP:11060"/>
        <dbReference type="Rhea" id="RHEA-COMP:11605"/>
        <dbReference type="ChEBI" id="CHEBI:15377"/>
        <dbReference type="ChEBI" id="CHEBI:30013"/>
        <dbReference type="ChEBI" id="CHEBI:43474"/>
        <dbReference type="ChEBI" id="CHEBI:61977"/>
        <dbReference type="EC" id="3.1.3.16"/>
    </reaction>
</comment>
<dbReference type="InParanoid" id="A0A024G358"/>
<evidence type="ECO:0000256" key="5">
    <source>
        <dbReference type="ARBA" id="ARBA00047761"/>
    </source>
</evidence>
<evidence type="ECO:0000256" key="4">
    <source>
        <dbReference type="ARBA" id="ARBA00023242"/>
    </source>
</evidence>
<dbReference type="Proteomes" id="UP000053237">
    <property type="component" value="Unassembled WGS sequence"/>
</dbReference>
<accession>A0A024G358</accession>